<keyword evidence="1" id="KW-0175">Coiled coil</keyword>
<keyword evidence="3" id="KW-0472">Membrane</keyword>
<proteinExistence type="predicted"/>
<evidence type="ECO:0000313" key="4">
    <source>
        <dbReference type="EMBL" id="RFU31565.1"/>
    </source>
</evidence>
<evidence type="ECO:0008006" key="6">
    <source>
        <dbReference type="Google" id="ProtNLM"/>
    </source>
</evidence>
<accession>A0A3E2HDX4</accession>
<dbReference type="Proteomes" id="UP000258309">
    <property type="component" value="Unassembled WGS sequence"/>
</dbReference>
<keyword evidence="3" id="KW-0812">Transmembrane</keyword>
<dbReference type="OrthoDB" id="3260408at2759"/>
<feature type="transmembrane region" description="Helical" evidence="3">
    <location>
        <begin position="35"/>
        <end position="55"/>
    </location>
</feature>
<evidence type="ECO:0000256" key="3">
    <source>
        <dbReference type="SAM" id="Phobius"/>
    </source>
</evidence>
<dbReference type="STRING" id="5539.A0A3E2HDX4"/>
<feature type="compositionally biased region" description="Low complexity" evidence="2">
    <location>
        <begin position="678"/>
        <end position="718"/>
    </location>
</feature>
<keyword evidence="5" id="KW-1185">Reference proteome</keyword>
<organism evidence="4 5">
    <name type="scientific">Scytalidium lignicola</name>
    <name type="common">Hyphomycete</name>
    <dbReference type="NCBI Taxonomy" id="5539"/>
    <lineage>
        <taxon>Eukaryota</taxon>
        <taxon>Fungi</taxon>
        <taxon>Dikarya</taxon>
        <taxon>Ascomycota</taxon>
        <taxon>Pezizomycotina</taxon>
        <taxon>Leotiomycetes</taxon>
        <taxon>Leotiomycetes incertae sedis</taxon>
        <taxon>Scytalidium</taxon>
    </lineage>
</organism>
<feature type="non-terminal residue" evidence="4">
    <location>
        <position position="1"/>
    </location>
</feature>
<feature type="coiled-coil region" evidence="1">
    <location>
        <begin position="345"/>
        <end position="372"/>
    </location>
</feature>
<evidence type="ECO:0000256" key="1">
    <source>
        <dbReference type="SAM" id="Coils"/>
    </source>
</evidence>
<comment type="caution">
    <text evidence="4">The sequence shown here is derived from an EMBL/GenBank/DDBJ whole genome shotgun (WGS) entry which is preliminary data.</text>
</comment>
<evidence type="ECO:0000256" key="2">
    <source>
        <dbReference type="SAM" id="MobiDB-lite"/>
    </source>
</evidence>
<feature type="region of interest" description="Disordered" evidence="2">
    <location>
        <begin position="664"/>
        <end position="721"/>
    </location>
</feature>
<reference evidence="4 5" key="1">
    <citation type="submission" date="2018-05" db="EMBL/GenBank/DDBJ databases">
        <title>Draft genome sequence of Scytalidium lignicola DSM 105466, a ubiquitous saprotrophic fungus.</title>
        <authorList>
            <person name="Buettner E."/>
            <person name="Gebauer A.M."/>
            <person name="Hofrichter M."/>
            <person name="Liers C."/>
            <person name="Kellner H."/>
        </authorList>
    </citation>
    <scope>NUCLEOTIDE SEQUENCE [LARGE SCALE GENOMIC DNA]</scope>
    <source>
        <strain evidence="4 5">DSM 105466</strain>
    </source>
</reference>
<gene>
    <name evidence="4" type="ORF">B7463_g4781</name>
</gene>
<feature type="compositionally biased region" description="Polar residues" evidence="2">
    <location>
        <begin position="637"/>
        <end position="649"/>
    </location>
</feature>
<dbReference type="EMBL" id="NCSJ02000073">
    <property type="protein sequence ID" value="RFU31565.1"/>
    <property type="molecule type" value="Genomic_DNA"/>
</dbReference>
<dbReference type="OMA" id="LRTWQQK"/>
<dbReference type="PANTHER" id="PTHR23242:SF9">
    <property type="entry name" value="TRANSCRIPTION FACTOR HOXA13"/>
    <property type="match status" value="1"/>
</dbReference>
<dbReference type="AlphaFoldDB" id="A0A3E2HDX4"/>
<dbReference type="PANTHER" id="PTHR23242">
    <property type="entry name" value="TRANSCRIPTION FACTOR HOXA13"/>
    <property type="match status" value="1"/>
</dbReference>
<protein>
    <recommendedName>
        <fullName evidence="6">Transcription factor hoxa13</fullName>
    </recommendedName>
</protein>
<sequence length="751" mass="81641">MAGVSNGKAIDPAKKGSNGHVIVARAKQAPKKGGFSLFSVIFRLFCWYSIVTILFRCPATPDLLTDTSPKICTPYFEVRSIVAPHLEPYYTTYAAPYLDAARPYYDAANKSIITPVTVLGRKYGAPRLAQAQEFGQAQWEKSMQPQVQKYQAVLKENYDRILAPHVNTVVSTASPYYDIAKTSALQTYYEHVLPTYTMIQPYALQGYSVANDFAVHTAIPYTRWAWTNGNLFLSRSVWPRLRILYGENVEPQLVRIGERLGRYRDGKKIEAAANEVDSASSSIPPSSAISSVYSTSVQPIQTSSEISITQSSVAPIQTPVGNTEIRLKAQEIVQRDLKVWQEKFVKAADESADELEDRIAEITERLIKNQAQGVGKAHIIQLEETMKSNLESLKSSIIAIVENFIGTEDRGSAEEKINNAVRKAGTAIKDKAQAIRTWRQNYDKEANYLISSAGQDTLIILDHIGDIGIQEIGMRWAWTDGITHRDWAKYHGLKPKFDKWRDEVVQIAVDHPGIEAATAAGAEIEEKAMSIAEDAVAELARLKEVAKWKLANQDTSDDFSTKIIPSIVAAAQDKMESVESVVSSFVADAASSVSSFVVGESQSTSESIASSASESSISHTSAIDTQTETAETAETISPVQRPSHSSLESDASIVNEVASKISEQPSLPVSGEEHGVLERASSSVESAASLSEPASEVSKDASSSISSAIASSSPVDPAKFTTISPADVASNVDDSAKEVVSTANSEVKDEL</sequence>
<feature type="compositionally biased region" description="Low complexity" evidence="2">
    <location>
        <begin position="608"/>
        <end position="635"/>
    </location>
</feature>
<feature type="non-terminal residue" evidence="4">
    <location>
        <position position="751"/>
    </location>
</feature>
<feature type="region of interest" description="Disordered" evidence="2">
    <location>
        <begin position="608"/>
        <end position="649"/>
    </location>
</feature>
<name>A0A3E2HDX4_SCYLI</name>
<evidence type="ECO:0000313" key="5">
    <source>
        <dbReference type="Proteomes" id="UP000258309"/>
    </source>
</evidence>
<keyword evidence="3" id="KW-1133">Transmembrane helix</keyword>